<dbReference type="AlphaFoldDB" id="A0A346Y5H2"/>
<keyword evidence="1" id="KW-0472">Membrane</keyword>
<gene>
    <name evidence="2" type="ORF">DVS28_a5063</name>
</gene>
<evidence type="ECO:0000313" key="3">
    <source>
        <dbReference type="Proteomes" id="UP000264006"/>
    </source>
</evidence>
<dbReference type="KEGG" id="euz:DVS28_a5063"/>
<feature type="transmembrane region" description="Helical" evidence="1">
    <location>
        <begin position="12"/>
        <end position="32"/>
    </location>
</feature>
<dbReference type="Proteomes" id="UP000264006">
    <property type="component" value="Chromosome"/>
</dbReference>
<keyword evidence="1" id="KW-0812">Transmembrane</keyword>
<protein>
    <submittedName>
        <fullName evidence="2">Uncharacterized protein</fullName>
    </submittedName>
</protein>
<sequence length="75" mass="7807">MIDFLSNMIGDVSDVITAAIAAAAAVYVASVWWKTKALVPTMTAIILAAVVVWAAGNVDVLEGRVAADSTDWMAP</sequence>
<evidence type="ECO:0000313" key="2">
    <source>
        <dbReference type="EMBL" id="AXV09719.1"/>
    </source>
</evidence>
<keyword evidence="3" id="KW-1185">Reference proteome</keyword>
<proteinExistence type="predicted"/>
<organism evidence="2 3">
    <name type="scientific">Euzebya pacifica</name>
    <dbReference type="NCBI Taxonomy" id="1608957"/>
    <lineage>
        <taxon>Bacteria</taxon>
        <taxon>Bacillati</taxon>
        <taxon>Actinomycetota</taxon>
        <taxon>Nitriliruptoria</taxon>
        <taxon>Euzebyales</taxon>
    </lineage>
</organism>
<feature type="transmembrane region" description="Helical" evidence="1">
    <location>
        <begin position="38"/>
        <end position="56"/>
    </location>
</feature>
<accession>A0A346Y5H2</accession>
<reference evidence="2 3" key="1">
    <citation type="submission" date="2018-09" db="EMBL/GenBank/DDBJ databases">
        <title>Complete genome sequence of Euzebya sp. DY32-46 isolated from seawater of Pacific Ocean.</title>
        <authorList>
            <person name="Xu L."/>
            <person name="Wu Y.-H."/>
            <person name="Xu X.-W."/>
        </authorList>
    </citation>
    <scope>NUCLEOTIDE SEQUENCE [LARGE SCALE GENOMIC DNA]</scope>
    <source>
        <strain evidence="2 3">DY32-46</strain>
    </source>
</reference>
<evidence type="ECO:0000256" key="1">
    <source>
        <dbReference type="SAM" id="Phobius"/>
    </source>
</evidence>
<keyword evidence="1" id="KW-1133">Transmembrane helix</keyword>
<dbReference type="RefSeq" id="WP_114593856.1">
    <property type="nucleotide sequence ID" value="NZ_CAXIBR010000043.1"/>
</dbReference>
<dbReference type="EMBL" id="CP031165">
    <property type="protein sequence ID" value="AXV09719.1"/>
    <property type="molecule type" value="Genomic_DNA"/>
</dbReference>
<name>A0A346Y5H2_9ACTN</name>